<dbReference type="RefSeq" id="WP_145084740.1">
    <property type="nucleotide sequence ID" value="NZ_DAMBUX010000002.1"/>
</dbReference>
<gene>
    <name evidence="2" type="ORF">LY60_02744</name>
</gene>
<accession>A0A562J6C6</accession>
<name>A0A562J6C6_9FIRM</name>
<comment type="caution">
    <text evidence="2">The sequence shown here is derived from an EMBL/GenBank/DDBJ whole genome shotgun (WGS) entry which is preliminary data.</text>
</comment>
<proteinExistence type="predicted"/>
<evidence type="ECO:0000313" key="3">
    <source>
        <dbReference type="Proteomes" id="UP000315343"/>
    </source>
</evidence>
<keyword evidence="3" id="KW-1185">Reference proteome</keyword>
<evidence type="ECO:0000313" key="2">
    <source>
        <dbReference type="EMBL" id="TWH78716.1"/>
    </source>
</evidence>
<evidence type="ECO:0000259" key="1">
    <source>
        <dbReference type="Pfam" id="PF07238"/>
    </source>
</evidence>
<feature type="domain" description="PilZ" evidence="1">
    <location>
        <begin position="117"/>
        <end position="200"/>
    </location>
</feature>
<dbReference type="AlphaFoldDB" id="A0A562J6C6"/>
<dbReference type="EMBL" id="VLKH01000008">
    <property type="protein sequence ID" value="TWH78716.1"/>
    <property type="molecule type" value="Genomic_DNA"/>
</dbReference>
<dbReference type="Pfam" id="PF07238">
    <property type="entry name" value="PilZ"/>
    <property type="match status" value="1"/>
</dbReference>
<dbReference type="InterPro" id="IPR009875">
    <property type="entry name" value="PilZ_domain"/>
</dbReference>
<protein>
    <submittedName>
        <fullName evidence="2">PilZ domain-containing protein</fullName>
    </submittedName>
</protein>
<dbReference type="GO" id="GO:0035438">
    <property type="term" value="F:cyclic-di-GMP binding"/>
    <property type="evidence" value="ECO:0007669"/>
    <property type="project" value="InterPro"/>
</dbReference>
<organism evidence="2 3">
    <name type="scientific">Sedimentibacter saalensis</name>
    <dbReference type="NCBI Taxonomy" id="130788"/>
    <lineage>
        <taxon>Bacteria</taxon>
        <taxon>Bacillati</taxon>
        <taxon>Bacillota</taxon>
        <taxon>Tissierellia</taxon>
        <taxon>Sedimentibacter</taxon>
    </lineage>
</organism>
<sequence length="210" mass="24202">MDNSGLLVKVYNLNKDLKGIGTLLSINNDTIKIKGSDLPEIKSGTKVYIEIYNELTGITPYICEIGIASRNQLNAHINIRENIIERRNSLKVRTDLSFYIENLIRNGEDITKDVPSMKINVLNLSVGGMLISSNYVLLLNDEIKFYFQYAKYQLILIKAKVIRIDKKQDPDNENIESVNYGCSFEKMAGYNESVIMQYLYDRQLQLYRNR</sequence>
<dbReference type="Proteomes" id="UP000315343">
    <property type="component" value="Unassembled WGS sequence"/>
</dbReference>
<reference evidence="2 3" key="1">
    <citation type="submission" date="2019-07" db="EMBL/GenBank/DDBJ databases">
        <title>Genomic Encyclopedia of Type Strains, Phase I: the one thousand microbial genomes (KMG-I) project.</title>
        <authorList>
            <person name="Kyrpides N."/>
        </authorList>
    </citation>
    <scope>NUCLEOTIDE SEQUENCE [LARGE SCALE GENOMIC DNA]</scope>
    <source>
        <strain evidence="2 3">DSM 13558</strain>
    </source>
</reference>